<dbReference type="PROSITE" id="PS50931">
    <property type="entry name" value="HTH_LYSR"/>
    <property type="match status" value="1"/>
</dbReference>
<evidence type="ECO:0000256" key="3">
    <source>
        <dbReference type="ARBA" id="ARBA00023125"/>
    </source>
</evidence>
<protein>
    <submittedName>
        <fullName evidence="6">LysR family transcriptional regulator</fullName>
    </submittedName>
</protein>
<organism evidence="6 7">
    <name type="scientific">Xylophilus rhododendri</name>
    <dbReference type="NCBI Taxonomy" id="2697032"/>
    <lineage>
        <taxon>Bacteria</taxon>
        <taxon>Pseudomonadati</taxon>
        <taxon>Pseudomonadota</taxon>
        <taxon>Betaproteobacteria</taxon>
        <taxon>Burkholderiales</taxon>
        <taxon>Xylophilus</taxon>
    </lineage>
</organism>
<comment type="similarity">
    <text evidence="1">Belongs to the LysR transcriptional regulatory family.</text>
</comment>
<dbReference type="Gene3D" id="3.40.190.290">
    <property type="match status" value="1"/>
</dbReference>
<dbReference type="GO" id="GO:0043565">
    <property type="term" value="F:sequence-specific DNA binding"/>
    <property type="evidence" value="ECO:0007669"/>
    <property type="project" value="TreeGrafter"/>
</dbReference>
<dbReference type="InterPro" id="IPR036390">
    <property type="entry name" value="WH_DNA-bd_sf"/>
</dbReference>
<keyword evidence="3" id="KW-0238">DNA-binding</keyword>
<dbReference type="KEGG" id="xyk:GT347_24665"/>
<dbReference type="GO" id="GO:0010628">
    <property type="term" value="P:positive regulation of gene expression"/>
    <property type="evidence" value="ECO:0007669"/>
    <property type="project" value="TreeGrafter"/>
</dbReference>
<evidence type="ECO:0000256" key="1">
    <source>
        <dbReference type="ARBA" id="ARBA00009437"/>
    </source>
</evidence>
<dbReference type="GO" id="GO:0003700">
    <property type="term" value="F:DNA-binding transcription factor activity"/>
    <property type="evidence" value="ECO:0007669"/>
    <property type="project" value="InterPro"/>
</dbReference>
<dbReference type="SUPFAM" id="SSF46785">
    <property type="entry name" value="Winged helix' DNA-binding domain"/>
    <property type="match status" value="1"/>
</dbReference>
<sequence length="299" mass="31959">MLNFRQIEAFRAVMLSGSMTQAARELHTTQPSISRVIAQLEKRVGLRLFERAAGKLAPTREGEIFFRDVERAFTGLRGLEQSAATLGRRGAGHLRLSAVPSFSLALVPEAMQAFSLKFPDVTISLHVTDSVSVCQSVAAGQTDLGVASDVVSSPGIGYQVADLARAVCIVPAGHRLARGRKPLRPDDLAGEPFVSLSPQESITQKIDAVFAAGGDKRRLVHQSHFSAAICQMVALGMGISIANPSVARSFGHLPIVQRAFEPEILFPTYLVHQPGAPASLLAQEFSAVFVQVAAALSRP</sequence>
<evidence type="ECO:0000313" key="7">
    <source>
        <dbReference type="Proteomes" id="UP000464787"/>
    </source>
</evidence>
<dbReference type="Gene3D" id="1.10.10.10">
    <property type="entry name" value="Winged helix-like DNA-binding domain superfamily/Winged helix DNA-binding domain"/>
    <property type="match status" value="1"/>
</dbReference>
<accession>A0A857JDQ6</accession>
<dbReference type="InterPro" id="IPR000847">
    <property type="entry name" value="LysR_HTH_N"/>
</dbReference>
<dbReference type="PRINTS" id="PR00039">
    <property type="entry name" value="HTHLYSR"/>
</dbReference>
<dbReference type="Pfam" id="PF00126">
    <property type="entry name" value="HTH_1"/>
    <property type="match status" value="1"/>
</dbReference>
<keyword evidence="7" id="KW-1185">Reference proteome</keyword>
<dbReference type="Proteomes" id="UP000464787">
    <property type="component" value="Chromosome"/>
</dbReference>
<evidence type="ECO:0000256" key="2">
    <source>
        <dbReference type="ARBA" id="ARBA00023015"/>
    </source>
</evidence>
<evidence type="ECO:0000313" key="6">
    <source>
        <dbReference type="EMBL" id="QHJ00899.1"/>
    </source>
</evidence>
<dbReference type="GO" id="GO:0009089">
    <property type="term" value="P:lysine biosynthetic process via diaminopimelate"/>
    <property type="evidence" value="ECO:0007669"/>
    <property type="project" value="TreeGrafter"/>
</dbReference>
<keyword evidence="4" id="KW-0804">Transcription</keyword>
<evidence type="ECO:0000259" key="5">
    <source>
        <dbReference type="PROSITE" id="PS50931"/>
    </source>
</evidence>
<name>A0A857JDQ6_9BURK</name>
<dbReference type="Pfam" id="PF03466">
    <property type="entry name" value="LysR_substrate"/>
    <property type="match status" value="1"/>
</dbReference>
<feature type="domain" description="HTH lysR-type" evidence="5">
    <location>
        <begin position="2"/>
        <end position="59"/>
    </location>
</feature>
<dbReference type="InterPro" id="IPR005119">
    <property type="entry name" value="LysR_subst-bd"/>
</dbReference>
<dbReference type="AlphaFoldDB" id="A0A857JDQ6"/>
<gene>
    <name evidence="6" type="ORF">GT347_24665</name>
</gene>
<dbReference type="PANTHER" id="PTHR30427">
    <property type="entry name" value="TRANSCRIPTIONAL ACTIVATOR PROTEIN LYSR"/>
    <property type="match status" value="1"/>
</dbReference>
<reference evidence="6 7" key="1">
    <citation type="submission" date="2020-01" db="EMBL/GenBank/DDBJ databases">
        <title>Genome sequencing of strain KACC 21265.</title>
        <authorList>
            <person name="Heo J."/>
            <person name="Kim S.-J."/>
            <person name="Kim J.-S."/>
            <person name="Hong S.-B."/>
            <person name="Kwon S.-W."/>
        </authorList>
    </citation>
    <scope>NUCLEOTIDE SEQUENCE [LARGE SCALE GENOMIC DNA]</scope>
    <source>
        <strain evidence="6 7">KACC 21265</strain>
    </source>
</reference>
<keyword evidence="2" id="KW-0805">Transcription regulation</keyword>
<dbReference type="PANTHER" id="PTHR30427:SF1">
    <property type="entry name" value="TRANSCRIPTIONAL ACTIVATOR PROTEIN LYSR"/>
    <property type="match status" value="1"/>
</dbReference>
<dbReference type="InterPro" id="IPR036388">
    <property type="entry name" value="WH-like_DNA-bd_sf"/>
</dbReference>
<dbReference type="FunFam" id="1.10.10.10:FF:000001">
    <property type="entry name" value="LysR family transcriptional regulator"/>
    <property type="match status" value="1"/>
</dbReference>
<dbReference type="EMBL" id="CP047650">
    <property type="protein sequence ID" value="QHJ00899.1"/>
    <property type="molecule type" value="Genomic_DNA"/>
</dbReference>
<proteinExistence type="inferred from homology"/>
<evidence type="ECO:0000256" key="4">
    <source>
        <dbReference type="ARBA" id="ARBA00023163"/>
    </source>
</evidence>
<dbReference type="SUPFAM" id="SSF53850">
    <property type="entry name" value="Periplasmic binding protein-like II"/>
    <property type="match status" value="1"/>
</dbReference>